<keyword evidence="7" id="KW-0804">Transcription</keyword>
<comment type="subcellular location">
    <subcellularLocation>
        <location evidence="1">Nucleus</location>
    </subcellularLocation>
</comment>
<feature type="region of interest" description="Disordered" evidence="11">
    <location>
        <begin position="113"/>
        <end position="150"/>
    </location>
</feature>
<dbReference type="InterPro" id="IPR042429">
    <property type="entry name" value="SFR1"/>
</dbReference>
<evidence type="ECO:0000256" key="9">
    <source>
        <dbReference type="ARBA" id="ARBA00023242"/>
    </source>
</evidence>
<dbReference type="Proteomes" id="UP000007635">
    <property type="component" value="Chromosome VI"/>
</dbReference>
<evidence type="ECO:0000256" key="7">
    <source>
        <dbReference type="ARBA" id="ARBA00023163"/>
    </source>
</evidence>
<evidence type="ECO:0000313" key="12">
    <source>
        <dbReference type="Ensembl" id="ENSGACP00000058371.1"/>
    </source>
</evidence>
<dbReference type="GeneID" id="120820560"/>
<evidence type="ECO:0000256" key="3">
    <source>
        <dbReference type="ARBA" id="ARBA00014688"/>
    </source>
</evidence>
<dbReference type="Gene3D" id="6.10.140.1020">
    <property type="match status" value="1"/>
</dbReference>
<name>A0AAQ4R893_GASAC</name>
<dbReference type="PANTHER" id="PTHR28643:SF1">
    <property type="entry name" value="SWI5-DEPENDENT RECOMBINATION DNA REPAIR PROTEIN 1 HOMOLOG"/>
    <property type="match status" value="1"/>
</dbReference>
<evidence type="ECO:0000256" key="5">
    <source>
        <dbReference type="ARBA" id="ARBA00023015"/>
    </source>
</evidence>
<dbReference type="Ensembl" id="ENSGACT00000086485.1">
    <property type="protein sequence ID" value="ENSGACP00000058371.1"/>
    <property type="gene ID" value="ENSGACG00000023402.1"/>
</dbReference>
<dbReference type="RefSeq" id="XP_040034418.1">
    <property type="nucleotide sequence ID" value="XM_040178484.1"/>
</dbReference>
<dbReference type="InterPro" id="IPR018468">
    <property type="entry name" value="SFR1/Mei5"/>
</dbReference>
<keyword evidence="4" id="KW-0227">DNA damage</keyword>
<dbReference type="GO" id="GO:0032798">
    <property type="term" value="C:Swi5-Sfr1 complex"/>
    <property type="evidence" value="ECO:0007669"/>
    <property type="project" value="InterPro"/>
</dbReference>
<dbReference type="Pfam" id="PF10376">
    <property type="entry name" value="Mei5"/>
    <property type="match status" value="1"/>
</dbReference>
<keyword evidence="6" id="KW-0175">Coiled coil</keyword>
<reference evidence="12" key="2">
    <citation type="submission" date="2025-08" db="UniProtKB">
        <authorList>
            <consortium name="Ensembl"/>
        </authorList>
    </citation>
    <scope>IDENTIFICATION</scope>
</reference>
<evidence type="ECO:0000256" key="6">
    <source>
        <dbReference type="ARBA" id="ARBA00023054"/>
    </source>
</evidence>
<dbReference type="AlphaFoldDB" id="A0AAQ4R893"/>
<evidence type="ECO:0000256" key="10">
    <source>
        <dbReference type="ARBA" id="ARBA00033234"/>
    </source>
</evidence>
<reference evidence="12 13" key="1">
    <citation type="journal article" date="2021" name="G3 (Bethesda)">
        <title>Improved contiguity of the threespine stickleback genome using long-read sequencing.</title>
        <authorList>
            <person name="Nath S."/>
            <person name="Shaw D.E."/>
            <person name="White M.A."/>
        </authorList>
    </citation>
    <scope>NUCLEOTIDE SEQUENCE [LARGE SCALE GENOMIC DNA]</scope>
    <source>
        <strain evidence="12 13">Lake Benthic</strain>
    </source>
</reference>
<evidence type="ECO:0000313" key="13">
    <source>
        <dbReference type="Proteomes" id="UP000007635"/>
    </source>
</evidence>
<comment type="similarity">
    <text evidence="2">Belongs to the SFR1/MEI5 family.</text>
</comment>
<evidence type="ECO:0000256" key="2">
    <source>
        <dbReference type="ARBA" id="ARBA00008729"/>
    </source>
</evidence>
<dbReference type="PANTHER" id="PTHR28643">
    <property type="entry name" value="SWI5-DEPENDENT RECOMBINATION DNA REPAIR PROTEIN 1 HOMOLOG"/>
    <property type="match status" value="1"/>
</dbReference>
<dbReference type="GeneTree" id="ENSGT00390000018550"/>
<keyword evidence="13" id="KW-1185">Reference proteome</keyword>
<keyword evidence="9" id="KW-0539">Nucleus</keyword>
<feature type="region of interest" description="Disordered" evidence="11">
    <location>
        <begin position="1"/>
        <end position="35"/>
    </location>
</feature>
<keyword evidence="5" id="KW-0805">Transcription regulation</keyword>
<dbReference type="GO" id="GO:0003713">
    <property type="term" value="F:transcription coactivator activity"/>
    <property type="evidence" value="ECO:0007669"/>
    <property type="project" value="InterPro"/>
</dbReference>
<evidence type="ECO:0000256" key="11">
    <source>
        <dbReference type="SAM" id="MobiDB-lite"/>
    </source>
</evidence>
<keyword evidence="8" id="KW-0234">DNA repair</keyword>
<protein>
    <recommendedName>
        <fullName evidence="3">Swi5-dependent recombination DNA repair protein 1 homolog</fullName>
    </recommendedName>
    <alternativeName>
        <fullName evidence="10">Meiosis protein 5 homolog</fullName>
    </alternativeName>
</protein>
<reference evidence="12" key="3">
    <citation type="submission" date="2025-09" db="UniProtKB">
        <authorList>
            <consortium name="Ensembl"/>
        </authorList>
    </citation>
    <scope>IDENTIFICATION</scope>
</reference>
<evidence type="ECO:0000256" key="1">
    <source>
        <dbReference type="ARBA" id="ARBA00004123"/>
    </source>
</evidence>
<feature type="compositionally biased region" description="Basic and acidic residues" evidence="11">
    <location>
        <begin position="25"/>
        <end position="34"/>
    </location>
</feature>
<sequence>MEVTPKAAGSNPLIHSPPHSAEASPRAHKEEKVGRSAICFARQRYLTSRQNKRKLTSPPQHHQKLSSSLRERLKRSRRSFTSPPSSVAKRLCVDEKVEDKNGQQVSADSLETVKYPSSTLPDVDVNRNEKSGSESFSGPISEPTCHPSKDFTQERDRLRREVKDKMETLRRLKMVKMYRNKNDLTQLQTLVDKWRSCAQAALYELMSDVPIEGGKASLSALIDLFGLDDAILHFDRAEEDFTT</sequence>
<accession>A0AAQ4R893</accession>
<feature type="region of interest" description="Disordered" evidence="11">
    <location>
        <begin position="49"/>
        <end position="87"/>
    </location>
</feature>
<organism evidence="12 13">
    <name type="scientific">Gasterosteus aculeatus aculeatus</name>
    <name type="common">three-spined stickleback</name>
    <dbReference type="NCBI Taxonomy" id="481459"/>
    <lineage>
        <taxon>Eukaryota</taxon>
        <taxon>Metazoa</taxon>
        <taxon>Chordata</taxon>
        <taxon>Craniata</taxon>
        <taxon>Vertebrata</taxon>
        <taxon>Euteleostomi</taxon>
        <taxon>Actinopterygii</taxon>
        <taxon>Neopterygii</taxon>
        <taxon>Teleostei</taxon>
        <taxon>Neoteleostei</taxon>
        <taxon>Acanthomorphata</taxon>
        <taxon>Eupercaria</taxon>
        <taxon>Perciformes</taxon>
        <taxon>Cottioidei</taxon>
        <taxon>Gasterosteales</taxon>
        <taxon>Gasterosteidae</taxon>
        <taxon>Gasterosteus</taxon>
    </lineage>
</organism>
<proteinExistence type="inferred from homology"/>
<evidence type="ECO:0000256" key="4">
    <source>
        <dbReference type="ARBA" id="ARBA00022763"/>
    </source>
</evidence>
<evidence type="ECO:0000256" key="8">
    <source>
        <dbReference type="ARBA" id="ARBA00023204"/>
    </source>
</evidence>
<dbReference type="GO" id="GO:0000724">
    <property type="term" value="P:double-strand break repair via homologous recombination"/>
    <property type="evidence" value="ECO:0007669"/>
    <property type="project" value="InterPro"/>
</dbReference>